<dbReference type="RefSeq" id="WP_025977197.1">
    <property type="nucleotide sequence ID" value="NZ_CP015614.1"/>
</dbReference>
<dbReference type="InterPro" id="IPR018654">
    <property type="entry name" value="YjhX_toxin"/>
</dbReference>
<protein>
    <recommendedName>
        <fullName evidence="1">UPF0386 protein D8I30_12975</fullName>
    </recommendedName>
</protein>
<dbReference type="HAMAP" id="MF_00827">
    <property type="entry name" value="UPF0386"/>
    <property type="match status" value="1"/>
</dbReference>
<dbReference type="STRING" id="588932.DA69_04810"/>
<reference evidence="2 3" key="1">
    <citation type="journal article" date="2014" name="Genome Announc.">
        <title>Genome Sequence of a Promising Hydrogen-Producing Facultative Anaerobic Bacterium, Brevundimonas naejangsanensis Strain B1.</title>
        <authorList>
            <person name="Su H."/>
            <person name="Zhang T."/>
            <person name="Bao M."/>
            <person name="Jiang Y."/>
            <person name="Wang Y."/>
            <person name="Tan T."/>
        </authorList>
    </citation>
    <scope>NUCLEOTIDE SEQUENCE [LARGE SCALE GENOMIC DNA]</scope>
    <source>
        <strain evidence="2 3">B1</strain>
    </source>
</reference>
<gene>
    <name evidence="2" type="ORF">DA69_04810</name>
</gene>
<dbReference type="KEGG" id="bne:DA69_04810"/>
<name>A0A172Y4N6_9CAUL</name>
<accession>A0A172Y4N6</accession>
<dbReference type="OrthoDB" id="7204880at2"/>
<dbReference type="eggNOG" id="COG3811">
    <property type="taxonomic scope" value="Bacteria"/>
</dbReference>
<dbReference type="NCBIfam" id="NF010240">
    <property type="entry name" value="PRK13687.1"/>
    <property type="match status" value="1"/>
</dbReference>
<dbReference type="EMBL" id="CP015614">
    <property type="protein sequence ID" value="ANF54122.1"/>
    <property type="molecule type" value="Genomic_DNA"/>
</dbReference>
<evidence type="ECO:0000313" key="3">
    <source>
        <dbReference type="Proteomes" id="UP000077603"/>
    </source>
</evidence>
<dbReference type="Pfam" id="PF09857">
    <property type="entry name" value="YjhX_toxin"/>
    <property type="match status" value="1"/>
</dbReference>
<comment type="similarity">
    <text evidence="1">Belongs to the UPF0386 family.</text>
</comment>
<proteinExistence type="inferred from homology"/>
<sequence length="91" mass="10383">MNLSRAEQRTLHALAQGGRILLERDEQGRILAARCFTREGWVLDGCNLDQWRSLKRKGVIKSRNGGPYVVNREGLSRLRSRADNRTSGRSF</sequence>
<keyword evidence="3" id="KW-1185">Reference proteome</keyword>
<organism evidence="2 3">
    <name type="scientific">Brevundimonas naejangsanensis</name>
    <dbReference type="NCBI Taxonomy" id="588932"/>
    <lineage>
        <taxon>Bacteria</taxon>
        <taxon>Pseudomonadati</taxon>
        <taxon>Pseudomonadota</taxon>
        <taxon>Alphaproteobacteria</taxon>
        <taxon>Caulobacterales</taxon>
        <taxon>Caulobacteraceae</taxon>
        <taxon>Brevundimonas</taxon>
    </lineage>
</organism>
<evidence type="ECO:0000313" key="2">
    <source>
        <dbReference type="EMBL" id="ANF54122.1"/>
    </source>
</evidence>
<dbReference type="Proteomes" id="UP000077603">
    <property type="component" value="Chromosome"/>
</dbReference>
<dbReference type="AlphaFoldDB" id="A0A172Y4N6"/>
<evidence type="ECO:0000256" key="1">
    <source>
        <dbReference type="HAMAP-Rule" id="MF_00827"/>
    </source>
</evidence>